<keyword evidence="11" id="KW-1185">Reference proteome</keyword>
<evidence type="ECO:0000256" key="1">
    <source>
        <dbReference type="ARBA" id="ARBA00004442"/>
    </source>
</evidence>
<dbReference type="OrthoDB" id="581172at2"/>
<name>A4BN09_9GAMM</name>
<dbReference type="HOGENOM" id="CLU_030568_0_0_6"/>
<dbReference type="Proteomes" id="UP000003374">
    <property type="component" value="Unassembled WGS sequence"/>
</dbReference>
<dbReference type="PANTHER" id="PTHR30026">
    <property type="entry name" value="OUTER MEMBRANE PROTEIN TOLC"/>
    <property type="match status" value="1"/>
</dbReference>
<evidence type="ECO:0000256" key="4">
    <source>
        <dbReference type="ARBA" id="ARBA00022452"/>
    </source>
</evidence>
<protein>
    <recommendedName>
        <fullName evidence="12">Outer membrane efflux protein</fullName>
    </recommendedName>
</protein>
<feature type="coiled-coil region" evidence="8">
    <location>
        <begin position="177"/>
        <end position="228"/>
    </location>
</feature>
<keyword evidence="6" id="KW-0472">Membrane</keyword>
<reference evidence="10 11" key="1">
    <citation type="submission" date="2006-02" db="EMBL/GenBank/DDBJ databases">
        <authorList>
            <person name="Waterbury J."/>
            <person name="Ferriera S."/>
            <person name="Johnson J."/>
            <person name="Kravitz S."/>
            <person name="Halpern A."/>
            <person name="Remington K."/>
            <person name="Beeson K."/>
            <person name="Tran B."/>
            <person name="Rogers Y.-H."/>
            <person name="Friedman R."/>
            <person name="Venter J.C."/>
        </authorList>
    </citation>
    <scope>NUCLEOTIDE SEQUENCE [LARGE SCALE GENOMIC DNA]</scope>
    <source>
        <strain evidence="10 11">Nb-231</strain>
    </source>
</reference>
<keyword evidence="3" id="KW-0813">Transport</keyword>
<dbReference type="eggNOG" id="COG1538">
    <property type="taxonomic scope" value="Bacteria"/>
</dbReference>
<evidence type="ECO:0000256" key="7">
    <source>
        <dbReference type="ARBA" id="ARBA00023237"/>
    </source>
</evidence>
<dbReference type="AlphaFoldDB" id="A4BN09"/>
<evidence type="ECO:0000256" key="2">
    <source>
        <dbReference type="ARBA" id="ARBA00007613"/>
    </source>
</evidence>
<comment type="similarity">
    <text evidence="2">Belongs to the outer membrane factor (OMF) (TC 1.B.17) family.</text>
</comment>
<evidence type="ECO:0000313" key="10">
    <source>
        <dbReference type="EMBL" id="EAR22608.1"/>
    </source>
</evidence>
<dbReference type="PANTHER" id="PTHR30026:SF21">
    <property type="entry name" value="SLR1270 PROTEIN"/>
    <property type="match status" value="1"/>
</dbReference>
<proteinExistence type="inferred from homology"/>
<dbReference type="EMBL" id="AAOF01000002">
    <property type="protein sequence ID" value="EAR22608.1"/>
    <property type="molecule type" value="Genomic_DNA"/>
</dbReference>
<comment type="subcellular location">
    <subcellularLocation>
        <location evidence="1">Cell outer membrane</location>
    </subcellularLocation>
</comment>
<keyword evidence="4" id="KW-1134">Transmembrane beta strand</keyword>
<evidence type="ECO:0008006" key="12">
    <source>
        <dbReference type="Google" id="ProtNLM"/>
    </source>
</evidence>
<sequence>MIAPSDIPTAAKTLSLREVFSRIDHSHPLLQGAGTERLIAKGKLLRALGAFEPTLVNDIEVERFLSKSRESTRTAGFNDTFLDVRHPSGVRAIAGIRQSIGEATIPDLGFNDDRQQVLLGAFIPLLRGFLMSPENAELKRSQLAKPRAEVQIAQTRQDLFFGAATQYWDWVAAWKIVRVQQRMLAVAKDRLEEIRQRAKAGASAPLDVTEAEQEVQRRTESLIAAQRKGEQESFKLSLFLWEADQPAVPAAKRVPGFPMIRPSPSQTTATTDKQNAKTHRPEVRAVMLEAKLNDINLKLAKNNLLPKLDLEAAPARSPEKFVLGLGYRFGATLQVPFLQRRARGELMQANAKAERFVLMLKYREEQVAIDMDNALSALARAKERIQAATRSLRLARALLKGEQKRFDLGATNILFVNLRERNAVETETRLIQTRADYEKAWAFYRWASGTWAVGASNVAQSP</sequence>
<accession>A4BN09</accession>
<feature type="coiled-coil region" evidence="8">
    <location>
        <begin position="371"/>
        <end position="398"/>
    </location>
</feature>
<evidence type="ECO:0000256" key="6">
    <source>
        <dbReference type="ARBA" id="ARBA00023136"/>
    </source>
</evidence>
<dbReference type="InterPro" id="IPR003423">
    <property type="entry name" value="OMP_efflux"/>
</dbReference>
<evidence type="ECO:0000256" key="5">
    <source>
        <dbReference type="ARBA" id="ARBA00022692"/>
    </source>
</evidence>
<dbReference type="GO" id="GO:0015562">
    <property type="term" value="F:efflux transmembrane transporter activity"/>
    <property type="evidence" value="ECO:0007669"/>
    <property type="project" value="InterPro"/>
</dbReference>
<dbReference type="Gene3D" id="1.20.1600.10">
    <property type="entry name" value="Outer membrane efflux proteins (OEP)"/>
    <property type="match status" value="1"/>
</dbReference>
<keyword evidence="5" id="KW-0812">Transmembrane</keyword>
<dbReference type="GO" id="GO:0015288">
    <property type="term" value="F:porin activity"/>
    <property type="evidence" value="ECO:0007669"/>
    <property type="project" value="TreeGrafter"/>
</dbReference>
<dbReference type="InterPro" id="IPR051906">
    <property type="entry name" value="TolC-like"/>
</dbReference>
<dbReference type="GO" id="GO:1990281">
    <property type="term" value="C:efflux pump complex"/>
    <property type="evidence" value="ECO:0007669"/>
    <property type="project" value="TreeGrafter"/>
</dbReference>
<evidence type="ECO:0000313" key="11">
    <source>
        <dbReference type="Proteomes" id="UP000003374"/>
    </source>
</evidence>
<dbReference type="Pfam" id="PF02321">
    <property type="entry name" value="OEP"/>
    <property type="match status" value="1"/>
</dbReference>
<organism evidence="10 11">
    <name type="scientific">Nitrococcus mobilis Nb-231</name>
    <dbReference type="NCBI Taxonomy" id="314278"/>
    <lineage>
        <taxon>Bacteria</taxon>
        <taxon>Pseudomonadati</taxon>
        <taxon>Pseudomonadota</taxon>
        <taxon>Gammaproteobacteria</taxon>
        <taxon>Chromatiales</taxon>
        <taxon>Ectothiorhodospiraceae</taxon>
        <taxon>Nitrococcus</taxon>
    </lineage>
</organism>
<dbReference type="STRING" id="314278.NB231_09158"/>
<keyword evidence="7" id="KW-0998">Cell outer membrane</keyword>
<dbReference type="SUPFAM" id="SSF56954">
    <property type="entry name" value="Outer membrane efflux proteins (OEP)"/>
    <property type="match status" value="1"/>
</dbReference>
<evidence type="ECO:0000256" key="9">
    <source>
        <dbReference type="SAM" id="MobiDB-lite"/>
    </source>
</evidence>
<keyword evidence="8" id="KW-0175">Coiled coil</keyword>
<dbReference type="GO" id="GO:0009279">
    <property type="term" value="C:cell outer membrane"/>
    <property type="evidence" value="ECO:0007669"/>
    <property type="project" value="UniProtKB-SubCell"/>
</dbReference>
<evidence type="ECO:0000256" key="3">
    <source>
        <dbReference type="ARBA" id="ARBA00022448"/>
    </source>
</evidence>
<gene>
    <name evidence="10" type="ORF">NB231_09158</name>
</gene>
<evidence type="ECO:0000256" key="8">
    <source>
        <dbReference type="SAM" id="Coils"/>
    </source>
</evidence>
<comment type="caution">
    <text evidence="10">The sequence shown here is derived from an EMBL/GenBank/DDBJ whole genome shotgun (WGS) entry which is preliminary data.</text>
</comment>
<feature type="compositionally biased region" description="Polar residues" evidence="9">
    <location>
        <begin position="263"/>
        <end position="273"/>
    </location>
</feature>
<feature type="region of interest" description="Disordered" evidence="9">
    <location>
        <begin position="253"/>
        <end position="279"/>
    </location>
</feature>